<feature type="compositionally biased region" description="Polar residues" evidence="2">
    <location>
        <begin position="154"/>
        <end position="180"/>
    </location>
</feature>
<accession>A0A0N1HPK1</accession>
<organism evidence="3 4">
    <name type="scientific">Cyphellophora attinorum</name>
    <dbReference type="NCBI Taxonomy" id="1664694"/>
    <lineage>
        <taxon>Eukaryota</taxon>
        <taxon>Fungi</taxon>
        <taxon>Dikarya</taxon>
        <taxon>Ascomycota</taxon>
        <taxon>Pezizomycotina</taxon>
        <taxon>Eurotiomycetes</taxon>
        <taxon>Chaetothyriomycetidae</taxon>
        <taxon>Chaetothyriales</taxon>
        <taxon>Cyphellophoraceae</taxon>
        <taxon>Cyphellophora</taxon>
    </lineage>
</organism>
<feature type="compositionally biased region" description="Basic and acidic residues" evidence="2">
    <location>
        <begin position="257"/>
        <end position="283"/>
    </location>
</feature>
<feature type="region of interest" description="Disordered" evidence="2">
    <location>
        <begin position="248"/>
        <end position="283"/>
    </location>
</feature>
<sequence>MAHVKWQFHNDDFRDIIASMDSTKTSATLLVTMCTLEQLIRTCAKQAAEGQPISAEMLQKLKSQSLQIEALKLQMKGALERLDKAEAVAMGDRSMQILELTKRAQHEHVKLNPMLKTALKVHTEDIDSGALETRLRRLWLERDDPQDHTGRRSVLSNSPSTAKAANPQPTELTFASSSVSTEDDPVTPTLDMSVVVPRIVQLPRRDMHHPRPAGSVPTALFGEPGRPVNLPQSAVDAPSEDEVGHVVYSPAEDIMLDEYRRPQRPKYSSERARSGRFHGDTQP</sequence>
<dbReference type="AlphaFoldDB" id="A0A0N1HPK1"/>
<dbReference type="RefSeq" id="XP_017997150.1">
    <property type="nucleotide sequence ID" value="XM_018141334.1"/>
</dbReference>
<evidence type="ECO:0000256" key="1">
    <source>
        <dbReference type="SAM" id="Coils"/>
    </source>
</evidence>
<feature type="coiled-coil region" evidence="1">
    <location>
        <begin position="61"/>
        <end position="88"/>
    </location>
</feature>
<feature type="region of interest" description="Disordered" evidence="2">
    <location>
        <begin position="142"/>
        <end position="189"/>
    </location>
</feature>
<dbReference type="Proteomes" id="UP000038010">
    <property type="component" value="Unassembled WGS sequence"/>
</dbReference>
<gene>
    <name evidence="3" type="ORF">AB675_1442</name>
</gene>
<evidence type="ECO:0000313" key="3">
    <source>
        <dbReference type="EMBL" id="KPI37187.1"/>
    </source>
</evidence>
<protein>
    <submittedName>
        <fullName evidence="3">Uncharacterized protein</fullName>
    </submittedName>
</protein>
<dbReference type="OrthoDB" id="10673668at2759"/>
<keyword evidence="1" id="KW-0175">Coiled coil</keyword>
<reference evidence="3 4" key="1">
    <citation type="submission" date="2015-06" db="EMBL/GenBank/DDBJ databases">
        <title>Draft genome of the ant-associated black yeast Phialophora attae CBS 131958.</title>
        <authorList>
            <person name="Moreno L.F."/>
            <person name="Stielow B.J."/>
            <person name="de Hoog S."/>
            <person name="Vicente V.A."/>
            <person name="Weiss V.A."/>
            <person name="de Vries M."/>
            <person name="Cruz L.M."/>
            <person name="Souza E.M."/>
        </authorList>
    </citation>
    <scope>NUCLEOTIDE SEQUENCE [LARGE SCALE GENOMIC DNA]</scope>
    <source>
        <strain evidence="3 4">CBS 131958</strain>
    </source>
</reference>
<evidence type="ECO:0000313" key="4">
    <source>
        <dbReference type="Proteomes" id="UP000038010"/>
    </source>
</evidence>
<dbReference type="VEuPathDB" id="FungiDB:AB675_1442"/>
<dbReference type="EMBL" id="LFJN01000025">
    <property type="protein sequence ID" value="KPI37187.1"/>
    <property type="molecule type" value="Genomic_DNA"/>
</dbReference>
<dbReference type="GeneID" id="28733214"/>
<evidence type="ECO:0000256" key="2">
    <source>
        <dbReference type="SAM" id="MobiDB-lite"/>
    </source>
</evidence>
<proteinExistence type="predicted"/>
<keyword evidence="4" id="KW-1185">Reference proteome</keyword>
<name>A0A0N1HPK1_9EURO</name>
<feature type="region of interest" description="Disordered" evidence="2">
    <location>
        <begin position="206"/>
        <end position="226"/>
    </location>
</feature>
<comment type="caution">
    <text evidence="3">The sequence shown here is derived from an EMBL/GenBank/DDBJ whole genome shotgun (WGS) entry which is preliminary data.</text>
</comment>